<dbReference type="RefSeq" id="WP_253280381.1">
    <property type="nucleotide sequence ID" value="NZ_CZAI01000001.1"/>
</dbReference>
<evidence type="ECO:0000313" key="2">
    <source>
        <dbReference type="EMBL" id="CUO65494.1"/>
    </source>
</evidence>
<dbReference type="EMBL" id="CZAI01000001">
    <property type="protein sequence ID" value="CUO65494.1"/>
    <property type="molecule type" value="Genomic_DNA"/>
</dbReference>
<keyword evidence="1" id="KW-0472">Membrane</keyword>
<accession>A0A174GSE2</accession>
<sequence length="97" mass="11520">MKNLKRQFYSKNCNFVQQVIFAFSFICYLLVIVSCNESDNRMETEPPFFSEEDVRHEEKLNFYLYNDYTCHIHSVSITESSVRVTGEYTGEGNFFSR</sequence>
<evidence type="ECO:0000256" key="1">
    <source>
        <dbReference type="SAM" id="Phobius"/>
    </source>
</evidence>
<dbReference type="STRING" id="47678.ERS852494_00430"/>
<keyword evidence="1" id="KW-1133">Transmembrane helix</keyword>
<dbReference type="AlphaFoldDB" id="A0A174GSE2"/>
<name>A0A174GSE2_9BACE</name>
<evidence type="ECO:0000313" key="3">
    <source>
        <dbReference type="Proteomes" id="UP000095657"/>
    </source>
</evidence>
<feature type="transmembrane region" description="Helical" evidence="1">
    <location>
        <begin position="12"/>
        <end position="33"/>
    </location>
</feature>
<dbReference type="Proteomes" id="UP000095657">
    <property type="component" value="Unassembled WGS sequence"/>
</dbReference>
<dbReference type="PROSITE" id="PS51257">
    <property type="entry name" value="PROKAR_LIPOPROTEIN"/>
    <property type="match status" value="1"/>
</dbReference>
<proteinExistence type="predicted"/>
<organism evidence="2 3">
    <name type="scientific">Bacteroides caccae</name>
    <dbReference type="NCBI Taxonomy" id="47678"/>
    <lineage>
        <taxon>Bacteria</taxon>
        <taxon>Pseudomonadati</taxon>
        <taxon>Bacteroidota</taxon>
        <taxon>Bacteroidia</taxon>
        <taxon>Bacteroidales</taxon>
        <taxon>Bacteroidaceae</taxon>
        <taxon>Bacteroides</taxon>
    </lineage>
</organism>
<keyword evidence="1" id="KW-0812">Transmembrane</keyword>
<protein>
    <submittedName>
        <fullName evidence="2">Uncharacterized protein</fullName>
    </submittedName>
</protein>
<reference evidence="2 3" key="1">
    <citation type="submission" date="2015-09" db="EMBL/GenBank/DDBJ databases">
        <authorList>
            <consortium name="Pathogen Informatics"/>
        </authorList>
    </citation>
    <scope>NUCLEOTIDE SEQUENCE [LARGE SCALE GENOMIC DNA]</scope>
    <source>
        <strain evidence="2 3">2789STDY5834880</strain>
    </source>
</reference>
<gene>
    <name evidence="2" type="ORF">ERS852494_00430</name>
</gene>